<evidence type="ECO:0000313" key="24">
    <source>
        <dbReference type="EMBL" id="KAJ9617333.1"/>
    </source>
</evidence>
<keyword evidence="13" id="KW-0249">Electron transport</keyword>
<dbReference type="InterPro" id="IPR048259">
    <property type="entry name" value="Cytochrome_b_N_euk/bac"/>
</dbReference>
<feature type="domain" description="Cytochrome b/b6 C-terminal region profile" evidence="22">
    <location>
        <begin position="435"/>
        <end position="609"/>
    </location>
</feature>
<dbReference type="InterPro" id="IPR027387">
    <property type="entry name" value="Cytb/b6-like_sf"/>
</dbReference>
<evidence type="ECO:0000256" key="15">
    <source>
        <dbReference type="ARBA" id="ARBA00023004"/>
    </source>
</evidence>
<dbReference type="EMBL" id="JAPDRN010000165">
    <property type="protein sequence ID" value="KAJ9617333.1"/>
    <property type="molecule type" value="Genomic_DNA"/>
</dbReference>
<feature type="domain" description="Cytochrome b/b6 N-terminal region profile" evidence="21">
    <location>
        <begin position="208"/>
        <end position="421"/>
    </location>
</feature>
<feature type="binding site" description="covalent" evidence="19">
    <location>
        <position position="658"/>
    </location>
    <ligand>
        <name>heme c</name>
        <dbReference type="ChEBI" id="CHEBI:61717"/>
    </ligand>
</feature>
<dbReference type="Pfam" id="PF00355">
    <property type="entry name" value="Rieske"/>
    <property type="match status" value="1"/>
</dbReference>
<dbReference type="CDD" id="cd03470">
    <property type="entry name" value="Rieske_cytochrome_bc1"/>
    <property type="match status" value="1"/>
</dbReference>
<dbReference type="SUPFAM" id="SSF81342">
    <property type="entry name" value="Transmembrane di-heme cytochromes"/>
    <property type="match status" value="1"/>
</dbReference>
<keyword evidence="8 20" id="KW-0812">Transmembrane</keyword>
<accession>A0AA39CRK8</accession>
<evidence type="ECO:0000259" key="21">
    <source>
        <dbReference type="PROSITE" id="PS51002"/>
    </source>
</evidence>
<dbReference type="GO" id="GO:0008121">
    <property type="term" value="F:quinol-cytochrome-c reductase activity"/>
    <property type="evidence" value="ECO:0007669"/>
    <property type="project" value="InterPro"/>
</dbReference>
<feature type="transmembrane region" description="Helical" evidence="20">
    <location>
        <begin position="322"/>
        <end position="344"/>
    </location>
</feature>
<dbReference type="AlphaFoldDB" id="A0AA39CRK8"/>
<dbReference type="Pfam" id="PF00033">
    <property type="entry name" value="Cytochrome_B"/>
    <property type="match status" value="1"/>
</dbReference>
<proteinExistence type="predicted"/>
<keyword evidence="9" id="KW-0001">2Fe-2S</keyword>
<dbReference type="Gene3D" id="2.102.10.10">
    <property type="entry name" value="Rieske [2Fe-2S] iron-sulphur domain"/>
    <property type="match status" value="1"/>
</dbReference>
<dbReference type="Gene3D" id="1.20.810.10">
    <property type="entry name" value="Cytochrome Bc1 Complex, Chain C"/>
    <property type="match status" value="1"/>
</dbReference>
<feature type="binding site" description="covalent" evidence="19">
    <location>
        <position position="780"/>
    </location>
    <ligand>
        <name>heme c</name>
        <dbReference type="ChEBI" id="CHEBI:61717"/>
    </ligand>
</feature>
<comment type="subunit">
    <text evidence="3">Fungal cytochrome b-c1 complex contains 10 subunits; 3 respiratory subunits, 2 core proteins and 5 low-molecular weight proteins. Cytochrome b-c1 complex is a homodimer.</text>
</comment>
<feature type="transmembrane region" description="Helical" evidence="20">
    <location>
        <begin position="548"/>
        <end position="567"/>
    </location>
</feature>
<dbReference type="InterPro" id="IPR036909">
    <property type="entry name" value="Cyt_c-like_dom_sf"/>
</dbReference>
<dbReference type="GO" id="GO:0046872">
    <property type="term" value="F:metal ion binding"/>
    <property type="evidence" value="ECO:0007669"/>
    <property type="project" value="UniProtKB-KW"/>
</dbReference>
<sequence>MANDGVHDPVNTGRRRFLTATTAVVGAVGVGFTAVPFIKSWNPSARAKLAGAPVVADISALQEGQRLIVEWRGQPIWIVKRSKAILDALHGLDGRLKDPESGEKDQQPEYVLKQNPELRSIKPEISVLVGLCTHLGCSPEMVGEIRPEPYDPQWKGGYFCPCHKSRFDMSGRVFKDVPAPINLKVPAHHYQDDNTIIIGVDPRTATGVADWVNARAPGLMPIYRKHVSEYYAPKNFNIWYYFGSLALLVLVNQIVTGIFLTMHYKTNAAEAFASIEYIMRDVEWGWLIRYMHSTGASLFFIVVYLHMFRGLLYGSYQKPRELVWILGMLIYLVLMAEAFMGYVLPWGQMSFWGAKVIISLFGAIPVIGNGLTEWIMGDYLPSDATLNRFFALHVIALPLVLLLLVVLHLGALHEVGSNNPDGVEIKKGPKGNRWSPNAPTDGIPFHPYYTLKDGVGAGFLLIIAAFIIFFAPAFGGLFLEHDNFTEANRLVTPEHIKPVWYYTPYYAMLRVVPNKLGGVIVMFSAIAILFLVPWLDRAKVKSYRYRGWLSRGLLGMFVVCFAWLMVIGSGPGTDAHETYVGRVLTFLYFAFFITMPIWTRLDKTKPRWMVRLALAAALMLGSTLAMAAEGGTKLLQAGNDLGDRASLQRGAQLYMNYCSGCHALKYLRYSRMGEDLGLSEEEVMNNLNFTGSAVGDPVPVAMPKEQAEKWFGKMPPDLSLISRVRGSDWIYTYLKSFYLDSSRPLGWNNALFANASMPNPLWEMQGLQHAVHGKAEAPGMDPPVTGLRIESPGSVDAGQYDQAVRDITNFLEYAGEPAALKRQQLGVWVILFLALLTFLVYLLKKEYWKDVH</sequence>
<dbReference type="FunFam" id="2.102.10.10:FF:000008">
    <property type="entry name" value="Ubiquinol-cytochrome c reductase iron-sulfur subunit"/>
    <property type="match status" value="1"/>
</dbReference>
<comment type="cofactor">
    <cofactor evidence="1">
        <name>heme b</name>
        <dbReference type="ChEBI" id="CHEBI:60344"/>
    </cofactor>
</comment>
<dbReference type="CDD" id="cd00284">
    <property type="entry name" value="Cytochrome_b_N"/>
    <property type="match status" value="1"/>
</dbReference>
<dbReference type="GO" id="GO:0022904">
    <property type="term" value="P:respiratory electron transport chain"/>
    <property type="evidence" value="ECO:0007669"/>
    <property type="project" value="InterPro"/>
</dbReference>
<dbReference type="GO" id="GO:0005743">
    <property type="term" value="C:mitochondrial inner membrane"/>
    <property type="evidence" value="ECO:0007669"/>
    <property type="project" value="UniProtKB-SubCell"/>
</dbReference>
<keyword evidence="11" id="KW-0999">Mitochondrion inner membrane</keyword>
<dbReference type="Gene3D" id="1.20.5.510">
    <property type="entry name" value="Single helix bin"/>
    <property type="match status" value="1"/>
</dbReference>
<dbReference type="SUPFAM" id="SSF46626">
    <property type="entry name" value="Cytochrome c"/>
    <property type="match status" value="1"/>
</dbReference>
<dbReference type="Pfam" id="PF02167">
    <property type="entry name" value="Cytochrom_C1"/>
    <property type="match status" value="1"/>
</dbReference>
<evidence type="ECO:0000256" key="5">
    <source>
        <dbReference type="ARBA" id="ARBA00022448"/>
    </source>
</evidence>
<name>A0AA39CRK8_9EURO</name>
<dbReference type="SUPFAM" id="SSF81648">
    <property type="entry name" value="a domain/subunit of cytochrome bc1 complex (Ubiquinol-cytochrome c reductase)"/>
    <property type="match status" value="1"/>
</dbReference>
<evidence type="ECO:0000256" key="16">
    <source>
        <dbReference type="ARBA" id="ARBA00023014"/>
    </source>
</evidence>
<dbReference type="PROSITE" id="PS51296">
    <property type="entry name" value="RIESKE"/>
    <property type="match status" value="1"/>
</dbReference>
<dbReference type="PRINTS" id="PR00603">
    <property type="entry name" value="CYTOCHROMEC1"/>
</dbReference>
<dbReference type="InterPro" id="IPR005798">
    <property type="entry name" value="Cyt_b/b6_C"/>
</dbReference>
<gene>
    <name evidence="24" type="ORF">H2204_013872</name>
</gene>
<organism evidence="24">
    <name type="scientific">Knufia peltigerae</name>
    <dbReference type="NCBI Taxonomy" id="1002370"/>
    <lineage>
        <taxon>Eukaryota</taxon>
        <taxon>Fungi</taxon>
        <taxon>Dikarya</taxon>
        <taxon>Ascomycota</taxon>
        <taxon>Pezizomycotina</taxon>
        <taxon>Eurotiomycetes</taxon>
        <taxon>Chaetothyriomycetidae</taxon>
        <taxon>Chaetothyriales</taxon>
        <taxon>Trichomeriaceae</taxon>
        <taxon>Knufia</taxon>
    </lineage>
</organism>
<keyword evidence="17" id="KW-0496">Mitochondrion</keyword>
<feature type="transmembrane region" description="Helical" evidence="20">
    <location>
        <begin position="238"/>
        <end position="260"/>
    </location>
</feature>
<dbReference type="Pfam" id="PF10399">
    <property type="entry name" value="UCR_Fe-S_N"/>
    <property type="match status" value="1"/>
</dbReference>
<feature type="transmembrane region" description="Helical" evidence="20">
    <location>
        <begin position="389"/>
        <end position="409"/>
    </location>
</feature>
<feature type="transmembrane region" description="Helical" evidence="20">
    <location>
        <begin position="296"/>
        <end position="316"/>
    </location>
</feature>
<protein>
    <recommendedName>
        <fullName evidence="4">Cytochrome b</fullName>
    </recommendedName>
</protein>
<dbReference type="PANTHER" id="PTHR19271">
    <property type="entry name" value="CYTOCHROME B"/>
    <property type="match status" value="1"/>
</dbReference>
<evidence type="ECO:0000259" key="22">
    <source>
        <dbReference type="PROSITE" id="PS51003"/>
    </source>
</evidence>
<dbReference type="GO" id="GO:0020037">
    <property type="term" value="F:heme binding"/>
    <property type="evidence" value="ECO:0007669"/>
    <property type="project" value="InterPro"/>
</dbReference>
<evidence type="ECO:0000256" key="13">
    <source>
        <dbReference type="ARBA" id="ARBA00022982"/>
    </source>
</evidence>
<feature type="domain" description="Rieske" evidence="23">
    <location>
        <begin position="119"/>
        <end position="197"/>
    </location>
</feature>
<evidence type="ECO:0000256" key="17">
    <source>
        <dbReference type="ARBA" id="ARBA00023128"/>
    </source>
</evidence>
<dbReference type="PROSITE" id="PS51002">
    <property type="entry name" value="CYTB_NTER"/>
    <property type="match status" value="1"/>
</dbReference>
<evidence type="ECO:0000256" key="14">
    <source>
        <dbReference type="ARBA" id="ARBA00022989"/>
    </source>
</evidence>
<evidence type="ECO:0000256" key="4">
    <source>
        <dbReference type="ARBA" id="ARBA00013531"/>
    </source>
</evidence>
<dbReference type="PROSITE" id="PS51318">
    <property type="entry name" value="TAT"/>
    <property type="match status" value="1"/>
</dbReference>
<feature type="transmembrane region" description="Helical" evidence="20">
    <location>
        <begin position="17"/>
        <end position="38"/>
    </location>
</feature>
<feature type="transmembrane region" description="Helical" evidence="20">
    <location>
        <begin position="610"/>
        <end position="628"/>
    </location>
</feature>
<evidence type="ECO:0000256" key="1">
    <source>
        <dbReference type="ARBA" id="ARBA00001970"/>
    </source>
</evidence>
<keyword evidence="6 19" id="KW-0349">Heme</keyword>
<keyword evidence="16" id="KW-0411">Iron-sulfur</keyword>
<evidence type="ECO:0000256" key="3">
    <source>
        <dbReference type="ARBA" id="ARBA00011419"/>
    </source>
</evidence>
<dbReference type="Gene3D" id="1.10.760.10">
    <property type="entry name" value="Cytochrome c-like domain"/>
    <property type="match status" value="1"/>
</dbReference>
<evidence type="ECO:0000256" key="18">
    <source>
        <dbReference type="ARBA" id="ARBA00023136"/>
    </source>
</evidence>
<reference evidence="24" key="1">
    <citation type="submission" date="2022-10" db="EMBL/GenBank/DDBJ databases">
        <title>Culturing micro-colonial fungi from biological soil crusts in the Mojave desert and describing Neophaeococcomyces mojavensis, and introducing the new genera and species Taxawa tesnikishii.</title>
        <authorList>
            <person name="Kurbessoian T."/>
            <person name="Stajich J.E."/>
        </authorList>
    </citation>
    <scope>NUCLEOTIDE SEQUENCE</scope>
    <source>
        <strain evidence="24">TK_35</strain>
    </source>
</reference>
<dbReference type="NCBIfam" id="TIGR01416">
    <property type="entry name" value="Rieske_proteo"/>
    <property type="match status" value="1"/>
</dbReference>
<comment type="subcellular location">
    <subcellularLocation>
        <location evidence="2">Mitochondrion inner membrane</location>
        <topology evidence="2">Multi-pass membrane protein</topology>
    </subcellularLocation>
</comment>
<evidence type="ECO:0000256" key="9">
    <source>
        <dbReference type="ARBA" id="ARBA00022714"/>
    </source>
</evidence>
<evidence type="ECO:0000256" key="19">
    <source>
        <dbReference type="PIRSR" id="PIRSR602326-1"/>
    </source>
</evidence>
<dbReference type="InterPro" id="IPR006317">
    <property type="entry name" value="Ubiquinol_cyt_c_Rdtase_Fe-S-su"/>
</dbReference>
<dbReference type="GO" id="GO:0051537">
    <property type="term" value="F:2 iron, 2 sulfur cluster binding"/>
    <property type="evidence" value="ECO:0007669"/>
    <property type="project" value="UniProtKB-KW"/>
</dbReference>
<evidence type="ECO:0000256" key="2">
    <source>
        <dbReference type="ARBA" id="ARBA00004448"/>
    </source>
</evidence>
<dbReference type="FunFam" id="1.20.810.10:FF:000004">
    <property type="entry name" value="Cytochrome b"/>
    <property type="match status" value="1"/>
</dbReference>
<feature type="transmembrane region" description="Helical" evidence="20">
    <location>
        <begin position="516"/>
        <end position="536"/>
    </location>
</feature>
<feature type="transmembrane region" description="Helical" evidence="20">
    <location>
        <begin position="455"/>
        <end position="479"/>
    </location>
</feature>
<evidence type="ECO:0000256" key="20">
    <source>
        <dbReference type="SAM" id="Phobius"/>
    </source>
</evidence>
<evidence type="ECO:0000259" key="23">
    <source>
        <dbReference type="PROSITE" id="PS51296"/>
    </source>
</evidence>
<keyword evidence="7" id="KW-0679">Respiratory chain</keyword>
<dbReference type="InterPro" id="IPR019470">
    <property type="entry name" value="Ubiq_cytC_Rdtase_Fe-S_su_TAT"/>
</dbReference>
<dbReference type="InterPro" id="IPR006311">
    <property type="entry name" value="TAT_signal"/>
</dbReference>
<feature type="binding site" description="covalent" evidence="19">
    <location>
        <position position="662"/>
    </location>
    <ligand>
        <name>heme c</name>
        <dbReference type="ChEBI" id="CHEBI:61717"/>
    </ligand>
</feature>
<dbReference type="InterPro" id="IPR036922">
    <property type="entry name" value="Rieske_2Fe-2S_sf"/>
</dbReference>
<dbReference type="PANTHER" id="PTHR19271:SF16">
    <property type="entry name" value="CYTOCHROME B"/>
    <property type="match status" value="1"/>
</dbReference>
<evidence type="ECO:0000256" key="12">
    <source>
        <dbReference type="ARBA" id="ARBA00022967"/>
    </source>
</evidence>
<dbReference type="InterPro" id="IPR005797">
    <property type="entry name" value="Cyt_b/b6_N"/>
</dbReference>
<dbReference type="InterPro" id="IPR002326">
    <property type="entry name" value="Cyt_c1"/>
</dbReference>
<feature type="transmembrane region" description="Helical" evidence="20">
    <location>
        <begin position="579"/>
        <end position="598"/>
    </location>
</feature>
<comment type="caution">
    <text evidence="24">The sequence shown here is derived from an EMBL/GenBank/DDBJ whole genome shotgun (WGS) entry which is preliminary data.</text>
</comment>
<keyword evidence="14 20" id="KW-1133">Transmembrane helix</keyword>
<dbReference type="InterPro" id="IPR036150">
    <property type="entry name" value="Cyt_b/b6_C_sf"/>
</dbReference>
<dbReference type="PROSITE" id="PS51003">
    <property type="entry name" value="CYTB_CTER"/>
    <property type="match status" value="1"/>
</dbReference>
<keyword evidence="10 19" id="KW-0479">Metal-binding</keyword>
<evidence type="ECO:0000256" key="6">
    <source>
        <dbReference type="ARBA" id="ARBA00022617"/>
    </source>
</evidence>
<keyword evidence="18 20" id="KW-0472">Membrane</keyword>
<dbReference type="Pfam" id="PF00032">
    <property type="entry name" value="Cytochrom_B_C"/>
    <property type="match status" value="1"/>
</dbReference>
<feature type="binding site" description="covalent" evidence="19">
    <location>
        <position position="661"/>
    </location>
    <ligand>
        <name>heme c</name>
        <dbReference type="ChEBI" id="CHEBI:61717"/>
    </ligand>
</feature>
<dbReference type="InterPro" id="IPR017941">
    <property type="entry name" value="Rieske_2Fe-2S"/>
</dbReference>
<keyword evidence="12" id="KW-1278">Translocase</keyword>
<keyword evidence="5" id="KW-0813">Transport</keyword>
<evidence type="ECO:0000256" key="8">
    <source>
        <dbReference type="ARBA" id="ARBA00022692"/>
    </source>
</evidence>
<dbReference type="InterPro" id="IPR016174">
    <property type="entry name" value="Di-haem_cyt_TM"/>
</dbReference>
<evidence type="ECO:0000256" key="11">
    <source>
        <dbReference type="ARBA" id="ARBA00022792"/>
    </source>
</evidence>
<keyword evidence="15 19" id="KW-0408">Iron</keyword>
<dbReference type="Gene3D" id="1.20.5.100">
    <property type="entry name" value="Cytochrome c1, transmembrane anchor, C-terminal"/>
    <property type="match status" value="1"/>
</dbReference>
<dbReference type="GO" id="GO:0016491">
    <property type="term" value="F:oxidoreductase activity"/>
    <property type="evidence" value="ECO:0007669"/>
    <property type="project" value="UniProtKB-UniRule"/>
</dbReference>
<feature type="transmembrane region" description="Helical" evidence="20">
    <location>
        <begin position="356"/>
        <end position="377"/>
    </location>
</feature>
<evidence type="ECO:0000256" key="10">
    <source>
        <dbReference type="ARBA" id="ARBA00022723"/>
    </source>
</evidence>
<feature type="transmembrane region" description="Helical" evidence="20">
    <location>
        <begin position="825"/>
        <end position="843"/>
    </location>
</feature>
<dbReference type="SUPFAM" id="SSF50022">
    <property type="entry name" value="ISP domain"/>
    <property type="match status" value="1"/>
</dbReference>
<comment type="cofactor">
    <cofactor evidence="19">
        <name>heme c</name>
        <dbReference type="ChEBI" id="CHEBI:61717"/>
    </cofactor>
    <text evidence="19">Binds 1 heme c group covalently per subunit.</text>
</comment>
<evidence type="ECO:0000256" key="7">
    <source>
        <dbReference type="ARBA" id="ARBA00022660"/>
    </source>
</evidence>